<dbReference type="InterPro" id="IPR036291">
    <property type="entry name" value="NAD(P)-bd_dom_sf"/>
</dbReference>
<reference evidence="2 3" key="1">
    <citation type="submission" date="2017-06" db="EMBL/GenBank/DDBJ databases">
        <authorList>
            <person name="Kim H.J."/>
            <person name="Triplett B.A."/>
        </authorList>
    </citation>
    <scope>NUCLEOTIDE SEQUENCE [LARGE SCALE GENOMIC DNA]</scope>
    <source>
        <strain evidence="2 3">SCA</strain>
    </source>
</reference>
<dbReference type="OrthoDB" id="9804695at2"/>
<organism evidence="2 3">
    <name type="scientific">Anaerovirgula multivorans</name>
    <dbReference type="NCBI Taxonomy" id="312168"/>
    <lineage>
        <taxon>Bacteria</taxon>
        <taxon>Bacillati</taxon>
        <taxon>Bacillota</taxon>
        <taxon>Clostridia</taxon>
        <taxon>Peptostreptococcales</taxon>
        <taxon>Natronincolaceae</taxon>
        <taxon>Anaerovirgula</taxon>
    </lineage>
</organism>
<accession>A0A239DVI1</accession>
<dbReference type="Proteomes" id="UP000198304">
    <property type="component" value="Unassembled WGS sequence"/>
</dbReference>
<dbReference type="EMBL" id="FZOJ01000008">
    <property type="protein sequence ID" value="SNS35978.1"/>
    <property type="molecule type" value="Genomic_DNA"/>
</dbReference>
<keyword evidence="3" id="KW-1185">Reference proteome</keyword>
<feature type="domain" description="CoA-binding" evidence="1">
    <location>
        <begin position="11"/>
        <end position="103"/>
    </location>
</feature>
<evidence type="ECO:0000313" key="2">
    <source>
        <dbReference type="EMBL" id="SNS35978.1"/>
    </source>
</evidence>
<dbReference type="RefSeq" id="WP_089282815.1">
    <property type="nucleotide sequence ID" value="NZ_FZOJ01000008.1"/>
</dbReference>
<dbReference type="PANTHER" id="PTHR33303:SF2">
    <property type="entry name" value="COA-BINDING DOMAIN-CONTAINING PROTEIN"/>
    <property type="match status" value="1"/>
</dbReference>
<name>A0A239DVI1_9FIRM</name>
<proteinExistence type="predicted"/>
<sequence length="131" mass="15174">MDIIEKNKKEMLQKKVWAVVGATPDTEKFGYKIYKKLKAHGYTVYAVNPKYEKIEGDKVYKDLKDLPEKPECIDMVVGPKISKMILNEIKELEIPYVWFQPGTFDEETIDKAEGYNLNIVYYDCVLVALGE</sequence>
<dbReference type="Gene3D" id="3.40.50.720">
    <property type="entry name" value="NAD(P)-binding Rossmann-like Domain"/>
    <property type="match status" value="1"/>
</dbReference>
<dbReference type="Pfam" id="PF13380">
    <property type="entry name" value="CoA_binding_2"/>
    <property type="match status" value="1"/>
</dbReference>
<dbReference type="AlphaFoldDB" id="A0A239DVI1"/>
<dbReference type="SMART" id="SM00881">
    <property type="entry name" value="CoA_binding"/>
    <property type="match status" value="1"/>
</dbReference>
<protein>
    <recommendedName>
        <fullName evidence="1">CoA-binding domain-containing protein</fullName>
    </recommendedName>
</protein>
<dbReference type="InterPro" id="IPR003781">
    <property type="entry name" value="CoA-bd"/>
</dbReference>
<gene>
    <name evidence="2" type="ORF">SAMN05446037_1008142</name>
</gene>
<dbReference type="PANTHER" id="PTHR33303">
    <property type="entry name" value="CYTOPLASMIC PROTEIN-RELATED"/>
    <property type="match status" value="1"/>
</dbReference>
<dbReference type="SUPFAM" id="SSF51735">
    <property type="entry name" value="NAD(P)-binding Rossmann-fold domains"/>
    <property type="match status" value="1"/>
</dbReference>
<evidence type="ECO:0000259" key="1">
    <source>
        <dbReference type="SMART" id="SM00881"/>
    </source>
</evidence>
<evidence type="ECO:0000313" key="3">
    <source>
        <dbReference type="Proteomes" id="UP000198304"/>
    </source>
</evidence>